<keyword evidence="4 5" id="KW-0472">Membrane</keyword>
<dbReference type="PANTHER" id="PTHR36926">
    <property type="entry name" value="COLICIN V PRODUCTION PROTEIN"/>
    <property type="match status" value="1"/>
</dbReference>
<keyword evidence="2 5" id="KW-0812">Transmembrane</keyword>
<feature type="transmembrane region" description="Helical" evidence="5">
    <location>
        <begin position="66"/>
        <end position="87"/>
    </location>
</feature>
<evidence type="ECO:0000313" key="7">
    <source>
        <dbReference type="Proteomes" id="UP001163266"/>
    </source>
</evidence>
<dbReference type="InterPro" id="IPR052719">
    <property type="entry name" value="CvpA-like"/>
</dbReference>
<evidence type="ECO:0000313" key="6">
    <source>
        <dbReference type="EMBL" id="UZD56044.1"/>
    </source>
</evidence>
<sequence>MELGWVDWALLALLLLSTVVGLVRGLAFEVLSVLGWVVAYVGAQWATPRIATSIPVGSPGSALNHVATFALIFVAVLFLWAVLAWLVKKLVRASVLSTADRALGAAFGLLRGVLIALVAASLVMWTPLARSQAWQTSHGAAWLQQIIAGIKPLMPRELAQHLP</sequence>
<feature type="transmembrane region" description="Helical" evidence="5">
    <location>
        <begin position="108"/>
        <end position="128"/>
    </location>
</feature>
<dbReference type="EMBL" id="CP110257">
    <property type="protein sequence ID" value="UZD56044.1"/>
    <property type="molecule type" value="Genomic_DNA"/>
</dbReference>
<comment type="subcellular location">
    <subcellularLocation>
        <location evidence="1">Membrane</location>
        <topology evidence="1">Multi-pass membrane protein</topology>
    </subcellularLocation>
</comment>
<evidence type="ECO:0000256" key="1">
    <source>
        <dbReference type="ARBA" id="ARBA00004141"/>
    </source>
</evidence>
<proteinExistence type="predicted"/>
<evidence type="ECO:0000256" key="4">
    <source>
        <dbReference type="ARBA" id="ARBA00023136"/>
    </source>
</evidence>
<organism evidence="6 7">
    <name type="scientific">Caldimonas aquatica</name>
    <dbReference type="NCBI Taxonomy" id="376175"/>
    <lineage>
        <taxon>Bacteria</taxon>
        <taxon>Pseudomonadati</taxon>
        <taxon>Pseudomonadota</taxon>
        <taxon>Betaproteobacteria</taxon>
        <taxon>Burkholderiales</taxon>
        <taxon>Sphaerotilaceae</taxon>
        <taxon>Caldimonas</taxon>
    </lineage>
</organism>
<dbReference type="Proteomes" id="UP001163266">
    <property type="component" value="Chromosome"/>
</dbReference>
<dbReference type="Pfam" id="PF02674">
    <property type="entry name" value="Colicin_V"/>
    <property type="match status" value="1"/>
</dbReference>
<evidence type="ECO:0000256" key="5">
    <source>
        <dbReference type="SAM" id="Phobius"/>
    </source>
</evidence>
<dbReference type="InterPro" id="IPR003825">
    <property type="entry name" value="Colicin-V_CvpA"/>
</dbReference>
<dbReference type="PANTHER" id="PTHR36926:SF1">
    <property type="entry name" value="COLICIN V PRODUCTION PROTEIN"/>
    <property type="match status" value="1"/>
</dbReference>
<dbReference type="RefSeq" id="WP_264893824.1">
    <property type="nucleotide sequence ID" value="NZ_CP110257.1"/>
</dbReference>
<evidence type="ECO:0000256" key="3">
    <source>
        <dbReference type="ARBA" id="ARBA00022989"/>
    </source>
</evidence>
<accession>A0ABY6MVL7</accession>
<reference evidence="6" key="1">
    <citation type="submission" date="2022-10" db="EMBL/GenBank/DDBJ databases">
        <title>Complete genome sequence of Schlegelella aquatica LMG 23380.</title>
        <authorList>
            <person name="Musilova J."/>
            <person name="Kourilova X."/>
            <person name="Bezdicek M."/>
            <person name="Hermankova K."/>
            <person name="Obruca S."/>
            <person name="Sedlar K."/>
        </authorList>
    </citation>
    <scope>NUCLEOTIDE SEQUENCE</scope>
    <source>
        <strain evidence="6">LMG 23380</strain>
    </source>
</reference>
<keyword evidence="3 5" id="KW-1133">Transmembrane helix</keyword>
<keyword evidence="7" id="KW-1185">Reference proteome</keyword>
<evidence type="ECO:0000256" key="2">
    <source>
        <dbReference type="ARBA" id="ARBA00022692"/>
    </source>
</evidence>
<name>A0ABY6MVL7_9BURK</name>
<protein>
    <submittedName>
        <fullName evidence="6">CvpA family protein</fullName>
    </submittedName>
</protein>
<gene>
    <name evidence="6" type="ORF">OMP39_05545</name>
</gene>